<proteinExistence type="predicted"/>
<accession>A0A438GED7</accession>
<dbReference type="Proteomes" id="UP000288805">
    <property type="component" value="Unassembled WGS sequence"/>
</dbReference>
<dbReference type="AlphaFoldDB" id="A0A438GED7"/>
<reference evidence="1 2" key="1">
    <citation type="journal article" date="2018" name="PLoS Genet.">
        <title>Population sequencing reveals clonal diversity and ancestral inbreeding in the grapevine cultivar Chardonnay.</title>
        <authorList>
            <person name="Roach M.J."/>
            <person name="Johnson D.L."/>
            <person name="Bohlmann J."/>
            <person name="van Vuuren H.J."/>
            <person name="Jones S.J."/>
            <person name="Pretorius I.S."/>
            <person name="Schmidt S.A."/>
            <person name="Borneman A.R."/>
        </authorList>
    </citation>
    <scope>NUCLEOTIDE SEQUENCE [LARGE SCALE GENOMIC DNA]</scope>
    <source>
        <strain evidence="2">cv. Chardonnay</strain>
        <tissue evidence="1">Leaf</tissue>
    </source>
</reference>
<evidence type="ECO:0000313" key="1">
    <source>
        <dbReference type="EMBL" id="RVW70569.1"/>
    </source>
</evidence>
<name>A0A438GED7_VITVI</name>
<sequence>MNINIVGPTFSYTLSFDLYALQSLKNDEDLTNMFQFSDRCARVYVCLASTFEDDETIENGDKGCPWKVTARAIGRTKIVQVHTFRNEHNHSLEDVSISKPAVRCNRATAMIDDVIRSNPDYLPRQICKDFRQQYRMQLNYCQAWNLKEKAKERIHGVSQCSYKLLPWLCTRLIETNPGTIAEYRCSDDGHFMQLFVALSMSIHGFQMECRHIISIDSSHMSGPYKGALFLASSYDANDGMFPLAYGLFSYENYEDWLWFLKKLKMVIDERDVIIILIGTKGLSVVFQRKGKENALQMLDSIAYARLDCDYEVAMDTLRTFNHDLVKWVEENNPQHWAISKFKKMRWDKINES</sequence>
<gene>
    <name evidence="1" type="ORF">CK203_060657</name>
</gene>
<dbReference type="PANTHER" id="PTHR31973:SF157">
    <property type="entry name" value="SWIM-TYPE DOMAIN-CONTAINING PROTEIN"/>
    <property type="match status" value="1"/>
</dbReference>
<protein>
    <recommendedName>
        <fullName evidence="3">MULE transposase domain-containing protein</fullName>
    </recommendedName>
</protein>
<comment type="caution">
    <text evidence="1">The sequence shown here is derived from an EMBL/GenBank/DDBJ whole genome shotgun (WGS) entry which is preliminary data.</text>
</comment>
<dbReference type="EMBL" id="QGNW01000461">
    <property type="protein sequence ID" value="RVW70569.1"/>
    <property type="molecule type" value="Genomic_DNA"/>
</dbReference>
<evidence type="ECO:0008006" key="3">
    <source>
        <dbReference type="Google" id="ProtNLM"/>
    </source>
</evidence>
<organism evidence="1 2">
    <name type="scientific">Vitis vinifera</name>
    <name type="common">Grape</name>
    <dbReference type="NCBI Taxonomy" id="29760"/>
    <lineage>
        <taxon>Eukaryota</taxon>
        <taxon>Viridiplantae</taxon>
        <taxon>Streptophyta</taxon>
        <taxon>Embryophyta</taxon>
        <taxon>Tracheophyta</taxon>
        <taxon>Spermatophyta</taxon>
        <taxon>Magnoliopsida</taxon>
        <taxon>eudicotyledons</taxon>
        <taxon>Gunneridae</taxon>
        <taxon>Pentapetalae</taxon>
        <taxon>rosids</taxon>
        <taxon>Vitales</taxon>
        <taxon>Vitaceae</taxon>
        <taxon>Viteae</taxon>
        <taxon>Vitis</taxon>
    </lineage>
</organism>
<dbReference type="PANTHER" id="PTHR31973">
    <property type="entry name" value="POLYPROTEIN, PUTATIVE-RELATED"/>
    <property type="match status" value="1"/>
</dbReference>
<evidence type="ECO:0000313" key="2">
    <source>
        <dbReference type="Proteomes" id="UP000288805"/>
    </source>
</evidence>